<name>A0AAD4ICV5_9PLEO</name>
<dbReference type="GO" id="GO:0022857">
    <property type="term" value="F:transmembrane transporter activity"/>
    <property type="evidence" value="ECO:0007669"/>
    <property type="project" value="InterPro"/>
</dbReference>
<evidence type="ECO:0000256" key="4">
    <source>
        <dbReference type="ARBA" id="ARBA00022989"/>
    </source>
</evidence>
<comment type="similarity">
    <text evidence="2">Belongs to the major facilitator superfamily.</text>
</comment>
<dbReference type="SUPFAM" id="SSF103473">
    <property type="entry name" value="MFS general substrate transporter"/>
    <property type="match status" value="1"/>
</dbReference>
<keyword evidence="5 6" id="KW-0472">Membrane</keyword>
<dbReference type="Proteomes" id="UP001199106">
    <property type="component" value="Unassembled WGS sequence"/>
</dbReference>
<keyword evidence="9" id="KW-1185">Reference proteome</keyword>
<evidence type="ECO:0000256" key="3">
    <source>
        <dbReference type="ARBA" id="ARBA00022692"/>
    </source>
</evidence>
<feature type="transmembrane region" description="Helical" evidence="6">
    <location>
        <begin position="14"/>
        <end position="33"/>
    </location>
</feature>
<dbReference type="Pfam" id="PF07690">
    <property type="entry name" value="MFS_1"/>
    <property type="match status" value="1"/>
</dbReference>
<dbReference type="Gene3D" id="1.20.1720.10">
    <property type="entry name" value="Multidrug resistance protein D"/>
    <property type="match status" value="1"/>
</dbReference>
<feature type="domain" description="Major facilitator superfamily (MFS) profile" evidence="7">
    <location>
        <begin position="1"/>
        <end position="165"/>
    </location>
</feature>
<feature type="transmembrane region" description="Helical" evidence="6">
    <location>
        <begin position="98"/>
        <end position="124"/>
    </location>
</feature>
<evidence type="ECO:0000256" key="1">
    <source>
        <dbReference type="ARBA" id="ARBA00004141"/>
    </source>
</evidence>
<evidence type="ECO:0000256" key="5">
    <source>
        <dbReference type="ARBA" id="ARBA00023136"/>
    </source>
</evidence>
<dbReference type="PROSITE" id="PS50850">
    <property type="entry name" value="MFS"/>
    <property type="match status" value="1"/>
</dbReference>
<feature type="transmembrane region" description="Helical" evidence="6">
    <location>
        <begin position="40"/>
        <end position="60"/>
    </location>
</feature>
<comment type="subcellular location">
    <subcellularLocation>
        <location evidence="1">Membrane</location>
        <topology evidence="1">Multi-pass membrane protein</topology>
    </subcellularLocation>
</comment>
<evidence type="ECO:0000313" key="8">
    <source>
        <dbReference type="EMBL" id="KAG9192136.1"/>
    </source>
</evidence>
<dbReference type="EMBL" id="JAANER010000003">
    <property type="protein sequence ID" value="KAG9192136.1"/>
    <property type="molecule type" value="Genomic_DNA"/>
</dbReference>
<feature type="transmembrane region" description="Helical" evidence="6">
    <location>
        <begin position="66"/>
        <end position="86"/>
    </location>
</feature>
<organism evidence="8 9">
    <name type="scientific">Alternaria panax</name>
    <dbReference type="NCBI Taxonomy" id="48097"/>
    <lineage>
        <taxon>Eukaryota</taxon>
        <taxon>Fungi</taxon>
        <taxon>Dikarya</taxon>
        <taxon>Ascomycota</taxon>
        <taxon>Pezizomycotina</taxon>
        <taxon>Dothideomycetes</taxon>
        <taxon>Pleosporomycetidae</taxon>
        <taxon>Pleosporales</taxon>
        <taxon>Pleosporineae</taxon>
        <taxon>Pleosporaceae</taxon>
        <taxon>Alternaria</taxon>
        <taxon>Alternaria sect. Panax</taxon>
    </lineage>
</organism>
<evidence type="ECO:0000313" key="9">
    <source>
        <dbReference type="Proteomes" id="UP001199106"/>
    </source>
</evidence>
<dbReference type="InterPro" id="IPR011701">
    <property type="entry name" value="MFS"/>
</dbReference>
<dbReference type="AlphaFoldDB" id="A0AAD4ICV5"/>
<proteinExistence type="inferred from homology"/>
<feature type="transmembrane region" description="Helical" evidence="6">
    <location>
        <begin position="130"/>
        <end position="150"/>
    </location>
</feature>
<dbReference type="InterPro" id="IPR036259">
    <property type="entry name" value="MFS_trans_sf"/>
</dbReference>
<accession>A0AAD4ICV5</accession>
<reference evidence="8" key="1">
    <citation type="submission" date="2021-07" db="EMBL/GenBank/DDBJ databases">
        <title>Genome Resource of American Ginseng Black Spot Pathogen Alternaria panax.</title>
        <authorList>
            <person name="Qiu C."/>
            <person name="Wang W."/>
            <person name="Liu Z."/>
        </authorList>
    </citation>
    <scope>NUCLEOTIDE SEQUENCE</scope>
    <source>
        <strain evidence="8">BNCC115425</strain>
    </source>
</reference>
<dbReference type="PANTHER" id="PTHR23502">
    <property type="entry name" value="MAJOR FACILITATOR SUPERFAMILY"/>
    <property type="match status" value="1"/>
</dbReference>
<comment type="caution">
    <text evidence="8">The sequence shown here is derived from an EMBL/GenBank/DDBJ whole genome shotgun (WGS) entry which is preliminary data.</text>
</comment>
<evidence type="ECO:0000256" key="2">
    <source>
        <dbReference type="ARBA" id="ARBA00008335"/>
    </source>
</evidence>
<evidence type="ECO:0000259" key="7">
    <source>
        <dbReference type="PROSITE" id="PS50850"/>
    </source>
</evidence>
<keyword evidence="4 6" id="KW-1133">Transmembrane helix</keyword>
<keyword evidence="3 6" id="KW-0812">Transmembrane</keyword>
<protein>
    <recommendedName>
        <fullName evidence="7">Major facilitator superfamily (MFS) profile domain-containing protein</fullName>
    </recommendedName>
</protein>
<evidence type="ECO:0000256" key="6">
    <source>
        <dbReference type="SAM" id="Phobius"/>
    </source>
</evidence>
<gene>
    <name evidence="8" type="ORF">G6011_10870</name>
</gene>
<dbReference type="PANTHER" id="PTHR23502:SF68">
    <property type="entry name" value="MULTIDRUG TRANSPORTER, PUTATIVE (AFU_ORTHOLOGUE AFUA_3G01120)-RELATED"/>
    <property type="match status" value="1"/>
</dbReference>
<dbReference type="GO" id="GO:0016020">
    <property type="term" value="C:membrane"/>
    <property type="evidence" value="ECO:0007669"/>
    <property type="project" value="UniProtKB-SubCell"/>
</dbReference>
<dbReference type="InterPro" id="IPR020846">
    <property type="entry name" value="MFS_dom"/>
</dbReference>
<sequence>MHDFNSTSDLLEGFMVSIYALGFAFGLLVIAPLSEMYGRLPLYYICNFLFIVSTIAAAVATNITQFVIFRFFMGCFGGAPMVLGGRKIADFIPIEQRGIAMAVGMMGPTMDSCVGPIIGGFLTVAKGWRWNFWFTVVVGGVFFIMSLILIREMSGIIILQRKVKR</sequence>